<gene>
    <name evidence="2" type="ORF">ACFQ07_31435</name>
</gene>
<evidence type="ECO:0000313" key="3">
    <source>
        <dbReference type="Proteomes" id="UP001597083"/>
    </source>
</evidence>
<sequence length="243" mass="27246">MYPFDPASSENVLQFDGPAVLGHERVHDFQPASAFGVRGRTSTVARQVSLPRREARSLRSYSALMINGLLQTEEYAHEIIRVGLMQFAPPPEVERRVEVRTTRQSLLHDRVPEPLRIWSVIDEAVLRRNIGPPGIMAAQCDHLLDLSQRPNVMIQVLPFEAGAHPSLTGAFTHMDFPEPHMPDIVYLDGLTGALYVEDETQVHTYSLAFNQLAMTALGVDESLAMISDLAEQHRKRHIGVNEH</sequence>
<evidence type="ECO:0000259" key="1">
    <source>
        <dbReference type="Pfam" id="PF19054"/>
    </source>
</evidence>
<protein>
    <submittedName>
        <fullName evidence="2">DUF5753 domain-containing protein</fullName>
    </submittedName>
</protein>
<feature type="domain" description="DUF5753" evidence="1">
    <location>
        <begin position="53"/>
        <end position="227"/>
    </location>
</feature>
<dbReference type="Proteomes" id="UP001597083">
    <property type="component" value="Unassembled WGS sequence"/>
</dbReference>
<comment type="caution">
    <text evidence="2">The sequence shown here is derived from an EMBL/GenBank/DDBJ whole genome shotgun (WGS) entry which is preliminary data.</text>
</comment>
<evidence type="ECO:0000313" key="2">
    <source>
        <dbReference type="EMBL" id="MFD0856788.1"/>
    </source>
</evidence>
<reference evidence="3" key="1">
    <citation type="journal article" date="2019" name="Int. J. Syst. Evol. Microbiol.">
        <title>The Global Catalogue of Microorganisms (GCM) 10K type strain sequencing project: providing services to taxonomists for standard genome sequencing and annotation.</title>
        <authorList>
            <consortium name="The Broad Institute Genomics Platform"/>
            <consortium name="The Broad Institute Genome Sequencing Center for Infectious Disease"/>
            <person name="Wu L."/>
            <person name="Ma J."/>
        </authorList>
    </citation>
    <scope>NUCLEOTIDE SEQUENCE [LARGE SCALE GENOMIC DNA]</scope>
    <source>
        <strain evidence="3">JCM 31696</strain>
    </source>
</reference>
<name>A0ABW3CT40_9ACTN</name>
<dbReference type="EMBL" id="JBHTIR010004259">
    <property type="protein sequence ID" value="MFD0856788.1"/>
    <property type="molecule type" value="Genomic_DNA"/>
</dbReference>
<organism evidence="2 3">
    <name type="scientific">Actinomadura adrarensis</name>
    <dbReference type="NCBI Taxonomy" id="1819600"/>
    <lineage>
        <taxon>Bacteria</taxon>
        <taxon>Bacillati</taxon>
        <taxon>Actinomycetota</taxon>
        <taxon>Actinomycetes</taxon>
        <taxon>Streptosporangiales</taxon>
        <taxon>Thermomonosporaceae</taxon>
        <taxon>Actinomadura</taxon>
    </lineage>
</organism>
<accession>A0ABW3CT40</accession>
<proteinExistence type="predicted"/>
<dbReference type="InterPro" id="IPR043917">
    <property type="entry name" value="DUF5753"/>
</dbReference>
<keyword evidence="3" id="KW-1185">Reference proteome</keyword>
<dbReference type="Pfam" id="PF19054">
    <property type="entry name" value="DUF5753"/>
    <property type="match status" value="1"/>
</dbReference>